<comment type="caution">
    <text evidence="1">The sequence shown here is derived from an EMBL/GenBank/DDBJ whole genome shotgun (WGS) entry which is preliminary data.</text>
</comment>
<evidence type="ECO:0000313" key="1">
    <source>
        <dbReference type="EMBL" id="GAG00196.1"/>
    </source>
</evidence>
<organism evidence="1">
    <name type="scientific">marine sediment metagenome</name>
    <dbReference type="NCBI Taxonomy" id="412755"/>
    <lineage>
        <taxon>unclassified sequences</taxon>
        <taxon>metagenomes</taxon>
        <taxon>ecological metagenomes</taxon>
    </lineage>
</organism>
<gene>
    <name evidence="1" type="ORF">S01H1_39605</name>
</gene>
<dbReference type="AlphaFoldDB" id="X0VI20"/>
<reference evidence="1" key="1">
    <citation type="journal article" date="2014" name="Front. Microbiol.">
        <title>High frequency of phylogenetically diverse reductive dehalogenase-homologous genes in deep subseafloor sedimentary metagenomes.</title>
        <authorList>
            <person name="Kawai M."/>
            <person name="Futagami T."/>
            <person name="Toyoda A."/>
            <person name="Takaki Y."/>
            <person name="Nishi S."/>
            <person name="Hori S."/>
            <person name="Arai W."/>
            <person name="Tsubouchi T."/>
            <person name="Morono Y."/>
            <person name="Uchiyama I."/>
            <person name="Ito T."/>
            <person name="Fujiyama A."/>
            <person name="Inagaki F."/>
            <person name="Takami H."/>
        </authorList>
    </citation>
    <scope>NUCLEOTIDE SEQUENCE</scope>
    <source>
        <strain evidence="1">Expedition CK06-06</strain>
    </source>
</reference>
<sequence length="71" mass="7698">MPKQVYEGIIVIFAKANISLYLGIHQHLGTQDTGGMGGIDSAPLKAEAMKASLNDYILFSVNTTAYFMPFS</sequence>
<proteinExistence type="predicted"/>
<protein>
    <submittedName>
        <fullName evidence="1">Uncharacterized protein</fullName>
    </submittedName>
</protein>
<dbReference type="EMBL" id="BARS01025014">
    <property type="protein sequence ID" value="GAG00196.1"/>
    <property type="molecule type" value="Genomic_DNA"/>
</dbReference>
<accession>X0VI20</accession>
<name>X0VI20_9ZZZZ</name>